<evidence type="ECO:0000313" key="3">
    <source>
        <dbReference type="Proteomes" id="UP000294847"/>
    </source>
</evidence>
<name>A0A4P7NMU2_PYROR</name>
<protein>
    <submittedName>
        <fullName evidence="2">Uncharacterized protein</fullName>
    </submittedName>
</protein>
<dbReference type="Proteomes" id="UP000294847">
    <property type="component" value="Chromosome 6"/>
</dbReference>
<evidence type="ECO:0000256" key="1">
    <source>
        <dbReference type="SAM" id="MobiDB-lite"/>
    </source>
</evidence>
<sequence length="118" mass="12493">MDDVHATHGTAGIVKNPFLLNADVLGRLGAGAQLVDNVAYNGARVVAVLGDGLGGQLVQVLVVKDVEGFEALLGKVNERRDDGQEDSHEAEEPADWGRHGCCDFPSLSVPEVTEFLGR</sequence>
<reference evidence="2 3" key="1">
    <citation type="journal article" date="2019" name="Mol. Biol. Evol.">
        <title>Blast fungal genomes show frequent chromosomal changes, gene gains and losses, and effector gene turnover.</title>
        <authorList>
            <person name="Gomez Luciano L.B."/>
            <person name="Jason Tsai I."/>
            <person name="Chuma I."/>
            <person name="Tosa Y."/>
            <person name="Chen Y.H."/>
            <person name="Li J.Y."/>
            <person name="Li M.Y."/>
            <person name="Jade Lu M.Y."/>
            <person name="Nakayashiki H."/>
            <person name="Li W.H."/>
        </authorList>
    </citation>
    <scope>NUCLEOTIDE SEQUENCE [LARGE SCALE GENOMIC DNA]</scope>
    <source>
        <strain evidence="2">MZ5-1-6</strain>
    </source>
</reference>
<feature type="region of interest" description="Disordered" evidence="1">
    <location>
        <begin position="77"/>
        <end position="97"/>
    </location>
</feature>
<accession>A0A4P7NMU2</accession>
<gene>
    <name evidence="2" type="ORF">PoMZ_05110</name>
</gene>
<dbReference type="EMBL" id="CP034209">
    <property type="protein sequence ID" value="QBZ63429.1"/>
    <property type="molecule type" value="Genomic_DNA"/>
</dbReference>
<dbReference type="AlphaFoldDB" id="A0A4P7NMU2"/>
<organism evidence="2 3">
    <name type="scientific">Pyricularia oryzae</name>
    <name type="common">Rice blast fungus</name>
    <name type="synonym">Magnaporthe oryzae</name>
    <dbReference type="NCBI Taxonomy" id="318829"/>
    <lineage>
        <taxon>Eukaryota</taxon>
        <taxon>Fungi</taxon>
        <taxon>Dikarya</taxon>
        <taxon>Ascomycota</taxon>
        <taxon>Pezizomycotina</taxon>
        <taxon>Sordariomycetes</taxon>
        <taxon>Sordariomycetidae</taxon>
        <taxon>Magnaporthales</taxon>
        <taxon>Pyriculariaceae</taxon>
        <taxon>Pyricularia</taxon>
    </lineage>
</organism>
<proteinExistence type="predicted"/>
<evidence type="ECO:0000313" key="2">
    <source>
        <dbReference type="EMBL" id="QBZ63429.1"/>
    </source>
</evidence>